<dbReference type="AlphaFoldDB" id="A0A382N5D5"/>
<dbReference type="PANTHER" id="PTHR43943">
    <property type="entry name" value="DEHYDROGENASE/REDUCTASE (SDR FAMILY) MEMBER 4"/>
    <property type="match status" value="1"/>
</dbReference>
<comment type="similarity">
    <text evidence="1">Belongs to the short-chain dehydrogenases/reductases (SDR) family.</text>
</comment>
<protein>
    <recommendedName>
        <fullName evidence="3">SDR family NAD(P)-dependent oxidoreductase</fullName>
    </recommendedName>
</protein>
<dbReference type="Pfam" id="PF00106">
    <property type="entry name" value="adh_short"/>
    <property type="match status" value="1"/>
</dbReference>
<dbReference type="PANTHER" id="PTHR43943:SF2">
    <property type="entry name" value="DEHYDROGENASE_REDUCTASE 4"/>
    <property type="match status" value="1"/>
</dbReference>
<feature type="non-terminal residue" evidence="2">
    <location>
        <position position="101"/>
    </location>
</feature>
<sequence length="101" mass="11077">MRIWEAQMKRFSGQVGMVTGSSEGIGYAIAERLIQEGAHIVICGRRADVLEDAAEKLGEQCTPIVLDVGDTKALADLVERTHQTHGRFDLLVNNAMHVGWS</sequence>
<accession>A0A382N5D5</accession>
<dbReference type="EMBL" id="UINC01097649">
    <property type="protein sequence ID" value="SVC55535.1"/>
    <property type="molecule type" value="Genomic_DNA"/>
</dbReference>
<dbReference type="PRINTS" id="PR00081">
    <property type="entry name" value="GDHRDH"/>
</dbReference>
<evidence type="ECO:0000256" key="1">
    <source>
        <dbReference type="ARBA" id="ARBA00006484"/>
    </source>
</evidence>
<organism evidence="2">
    <name type="scientific">marine metagenome</name>
    <dbReference type="NCBI Taxonomy" id="408172"/>
    <lineage>
        <taxon>unclassified sequences</taxon>
        <taxon>metagenomes</taxon>
        <taxon>ecological metagenomes</taxon>
    </lineage>
</organism>
<evidence type="ECO:0008006" key="3">
    <source>
        <dbReference type="Google" id="ProtNLM"/>
    </source>
</evidence>
<gene>
    <name evidence="2" type="ORF">METZ01_LOCUS308389</name>
</gene>
<evidence type="ECO:0000313" key="2">
    <source>
        <dbReference type="EMBL" id="SVC55535.1"/>
    </source>
</evidence>
<dbReference type="InterPro" id="IPR002347">
    <property type="entry name" value="SDR_fam"/>
</dbReference>
<name>A0A382N5D5_9ZZZZ</name>
<dbReference type="SUPFAM" id="SSF51735">
    <property type="entry name" value="NAD(P)-binding Rossmann-fold domains"/>
    <property type="match status" value="1"/>
</dbReference>
<reference evidence="2" key="1">
    <citation type="submission" date="2018-05" db="EMBL/GenBank/DDBJ databases">
        <authorList>
            <person name="Lanie J.A."/>
            <person name="Ng W.-L."/>
            <person name="Kazmierczak K.M."/>
            <person name="Andrzejewski T.M."/>
            <person name="Davidsen T.M."/>
            <person name="Wayne K.J."/>
            <person name="Tettelin H."/>
            <person name="Glass J.I."/>
            <person name="Rusch D."/>
            <person name="Podicherti R."/>
            <person name="Tsui H.-C.T."/>
            <person name="Winkler M.E."/>
        </authorList>
    </citation>
    <scope>NUCLEOTIDE SEQUENCE</scope>
</reference>
<dbReference type="Gene3D" id="3.40.50.720">
    <property type="entry name" value="NAD(P)-binding Rossmann-like Domain"/>
    <property type="match status" value="1"/>
</dbReference>
<proteinExistence type="inferred from homology"/>
<dbReference type="InterPro" id="IPR036291">
    <property type="entry name" value="NAD(P)-bd_dom_sf"/>
</dbReference>